<dbReference type="InterPro" id="IPR002495">
    <property type="entry name" value="Glyco_trans_8"/>
</dbReference>
<dbReference type="InterPro" id="IPR050748">
    <property type="entry name" value="Glycosyltrans_8_dom-fam"/>
</dbReference>
<keyword evidence="1" id="KW-0328">Glycosyltransferase</keyword>
<keyword evidence="2 5" id="KW-0808">Transferase</keyword>
<dbReference type="InterPro" id="IPR029044">
    <property type="entry name" value="Nucleotide-diphossugar_trans"/>
</dbReference>
<reference evidence="4" key="2">
    <citation type="submission" date="2017-04" db="EMBL/GenBank/DDBJ databases">
        <title>Complete Genome Sequences of Twelve Strains of a Stable Defined Moderately Diverse Mouse Microbiota 2 (sDMDMm2).</title>
        <authorList>
            <person name="Uchimura Y."/>
            <person name="Wyss M."/>
            <person name="Brugiroux S."/>
            <person name="Limenitakis J.P."/>
            <person name="Stecher B."/>
            <person name="McCoy K.D."/>
            <person name="Macpherson A.J."/>
        </authorList>
    </citation>
    <scope>NUCLEOTIDE SEQUENCE</scope>
    <source>
        <strain evidence="4">YL27</strain>
    </source>
</reference>
<evidence type="ECO:0000313" key="5">
    <source>
        <dbReference type="EMBL" id="TGY68630.1"/>
    </source>
</evidence>
<dbReference type="PANTHER" id="PTHR13778">
    <property type="entry name" value="GLYCOSYLTRANSFERASE 8 DOMAIN-CONTAINING PROTEIN"/>
    <property type="match status" value="1"/>
</dbReference>
<dbReference type="GeneID" id="65537586"/>
<evidence type="ECO:0000256" key="2">
    <source>
        <dbReference type="ARBA" id="ARBA00022679"/>
    </source>
</evidence>
<dbReference type="AlphaFoldDB" id="A0A1B1SCC8"/>
<dbReference type="PANTHER" id="PTHR13778:SF47">
    <property type="entry name" value="LIPOPOLYSACCHARIDE 1,3-GALACTOSYLTRANSFERASE"/>
    <property type="match status" value="1"/>
</dbReference>
<dbReference type="CDD" id="cd04194">
    <property type="entry name" value="GT8_A4GalT_like"/>
    <property type="match status" value="1"/>
</dbReference>
<dbReference type="GO" id="GO:0016757">
    <property type="term" value="F:glycosyltransferase activity"/>
    <property type="evidence" value="ECO:0007669"/>
    <property type="project" value="UniProtKB-KW"/>
</dbReference>
<accession>A0A1Z2XGH2</accession>
<evidence type="ECO:0000313" key="4">
    <source>
        <dbReference type="EMBL" id="ANU64360.1"/>
    </source>
</evidence>
<keyword evidence="6" id="KW-1185">Reference proteome</keyword>
<evidence type="ECO:0000256" key="1">
    <source>
        <dbReference type="ARBA" id="ARBA00022676"/>
    </source>
</evidence>
<dbReference type="Proteomes" id="UP000186351">
    <property type="component" value="Chromosome"/>
</dbReference>
<name>A0A1B1SCC8_9BACT</name>
<gene>
    <name evidence="4" type="ORF">A4V02_11955</name>
    <name evidence="5" type="ORF">E5333_14700</name>
</gene>
<evidence type="ECO:0000256" key="3">
    <source>
        <dbReference type="ARBA" id="ARBA00022723"/>
    </source>
</evidence>
<dbReference type="EMBL" id="CP015402">
    <property type="protein sequence ID" value="ANU64360.1"/>
    <property type="molecule type" value="Genomic_DNA"/>
</dbReference>
<accession>A0A1B1SCC8</accession>
<dbReference type="SUPFAM" id="SSF53448">
    <property type="entry name" value="Nucleotide-diphospho-sugar transferases"/>
    <property type="match status" value="1"/>
</dbReference>
<dbReference type="Gene3D" id="3.90.550.10">
    <property type="entry name" value="Spore Coat Polysaccharide Biosynthesis Protein SpsA, Chain A"/>
    <property type="match status" value="1"/>
</dbReference>
<protein>
    <submittedName>
        <fullName evidence="5">Glycosyltransferase family 8 protein</fullName>
    </submittedName>
</protein>
<organism evidence="4 6">
    <name type="scientific">Muribaculum intestinale</name>
    <dbReference type="NCBI Taxonomy" id="1796646"/>
    <lineage>
        <taxon>Bacteria</taxon>
        <taxon>Pseudomonadati</taxon>
        <taxon>Bacteroidota</taxon>
        <taxon>Bacteroidia</taxon>
        <taxon>Bacteroidales</taxon>
        <taxon>Muribaculaceae</taxon>
        <taxon>Muribaculum</taxon>
    </lineage>
</organism>
<dbReference type="EMBL" id="SRYD01000089">
    <property type="protein sequence ID" value="TGY68630.1"/>
    <property type="molecule type" value="Genomic_DNA"/>
</dbReference>
<dbReference type="GO" id="GO:0046872">
    <property type="term" value="F:metal ion binding"/>
    <property type="evidence" value="ECO:0007669"/>
    <property type="project" value="UniProtKB-KW"/>
</dbReference>
<dbReference type="STRING" id="1796646.A4V02_11955"/>
<dbReference type="OrthoDB" id="695971at2"/>
<dbReference type="Proteomes" id="UP000306630">
    <property type="component" value="Unassembled WGS sequence"/>
</dbReference>
<proteinExistence type="predicted"/>
<dbReference type="RefSeq" id="WP_068961642.1">
    <property type="nucleotide sequence ID" value="NZ_CAJTAP010000004.1"/>
</dbReference>
<reference evidence="5 7" key="3">
    <citation type="submission" date="2019-04" db="EMBL/GenBank/DDBJ databases">
        <title>Microbes associate with the intestines of laboratory mice.</title>
        <authorList>
            <person name="Navarre W."/>
            <person name="Wong E."/>
            <person name="Huang K."/>
            <person name="Tropini C."/>
            <person name="Ng K."/>
            <person name="Yu B."/>
        </authorList>
    </citation>
    <scope>NUCLEOTIDE SEQUENCE [LARGE SCALE GENOMIC DNA]</scope>
    <source>
        <strain evidence="5 7">NM06_A21</strain>
    </source>
</reference>
<reference evidence="6" key="1">
    <citation type="submission" date="2016-04" db="EMBL/GenBank/DDBJ databases">
        <title>Complete Genome Sequences of Twelve Strains of a Stable Defined Moderately Diverse Mouse Microbiota 2 (sDMDMm2).</title>
        <authorList>
            <person name="Uchimura Y."/>
            <person name="Wyss M."/>
            <person name="Brugiroux S."/>
            <person name="Limenitakis J.P."/>
            <person name="Stecher B."/>
            <person name="McCoy K.D."/>
            <person name="Macpherson A.J."/>
        </authorList>
    </citation>
    <scope>NUCLEOTIDE SEQUENCE [LARGE SCALE GENOMIC DNA]</scope>
    <source>
        <strain evidence="6">YL27</strain>
    </source>
</reference>
<dbReference type="Pfam" id="PF01501">
    <property type="entry name" value="Glyco_transf_8"/>
    <property type="match status" value="1"/>
</dbReference>
<evidence type="ECO:0000313" key="6">
    <source>
        <dbReference type="Proteomes" id="UP000186351"/>
    </source>
</evidence>
<sequence>MDIVCNIDNRYVPYCGIMLTSLLDNNRDNEVNIHIVAATLSPDNIEILRSIVEDTFGARINFYIVGDNLVKELPHFDNDYISLSTYFRCFLTEILPSDIKKVIYIDCDLLVLNSLKPLWDTDISGYALAAVEDMNSSFTDKHRRLGLPESYLYFNAGVLLINLDYWRSHDVMNRLMIWMGQYRTRIVAHDQDLLNAVLSKEVTYLSHRWNMQEGMLRRRRHTLPSSESTIDQEMKQPAIIHFAGKHKPWQEKCINPYKPMWERYTDMSPWKGMRPKKHIGFTINRLTFPLQDALGLRNGYRTIKLK</sequence>
<evidence type="ECO:0000313" key="7">
    <source>
        <dbReference type="Proteomes" id="UP000306630"/>
    </source>
</evidence>
<keyword evidence="3" id="KW-0479">Metal-binding</keyword>
<dbReference type="KEGG" id="pary:A4V02_11955"/>